<keyword evidence="1" id="KW-0812">Transmembrane</keyword>
<keyword evidence="1" id="KW-0472">Membrane</keyword>
<protein>
    <submittedName>
        <fullName evidence="2">Unannotated protein</fullName>
    </submittedName>
</protein>
<feature type="transmembrane region" description="Helical" evidence="1">
    <location>
        <begin position="56"/>
        <end position="78"/>
    </location>
</feature>
<evidence type="ECO:0000256" key="1">
    <source>
        <dbReference type="SAM" id="Phobius"/>
    </source>
</evidence>
<proteinExistence type="predicted"/>
<name>A0A6J7IKV9_9ZZZZ</name>
<organism evidence="2">
    <name type="scientific">freshwater metagenome</name>
    <dbReference type="NCBI Taxonomy" id="449393"/>
    <lineage>
        <taxon>unclassified sequences</taxon>
        <taxon>metagenomes</taxon>
        <taxon>ecological metagenomes</taxon>
    </lineage>
</organism>
<keyword evidence="1" id="KW-1133">Transmembrane helix</keyword>
<dbReference type="EMBL" id="CAFBMK010000163">
    <property type="protein sequence ID" value="CAB4930972.1"/>
    <property type="molecule type" value="Genomic_DNA"/>
</dbReference>
<feature type="transmembrane region" description="Helical" evidence="1">
    <location>
        <begin position="99"/>
        <end position="122"/>
    </location>
</feature>
<feature type="transmembrane region" description="Helical" evidence="1">
    <location>
        <begin position="209"/>
        <end position="234"/>
    </location>
</feature>
<feature type="transmembrane region" description="Helical" evidence="1">
    <location>
        <begin position="169"/>
        <end position="189"/>
    </location>
</feature>
<dbReference type="AlphaFoldDB" id="A0A6J7IKV9"/>
<evidence type="ECO:0000313" key="2">
    <source>
        <dbReference type="EMBL" id="CAB4930972.1"/>
    </source>
</evidence>
<reference evidence="2" key="1">
    <citation type="submission" date="2020-05" db="EMBL/GenBank/DDBJ databases">
        <authorList>
            <person name="Chiriac C."/>
            <person name="Salcher M."/>
            <person name="Ghai R."/>
            <person name="Kavagutti S V."/>
        </authorList>
    </citation>
    <scope>NUCLEOTIDE SEQUENCE</scope>
</reference>
<accession>A0A6J7IKV9</accession>
<feature type="transmembrane region" description="Helical" evidence="1">
    <location>
        <begin position="21"/>
        <end position="44"/>
    </location>
</feature>
<gene>
    <name evidence="2" type="ORF">UFOPK3564_02372</name>
</gene>
<sequence length="246" mass="23196">MRRDAVGRAVAVVRAEHDDPHGVVLGVACAAGALLVATVVAAIAGGVEAEPALRDLAAVTGLLLGAVVGVPIGAPGPAADASTALLAPRRATLVPRRAAVAGASAALLGLALAVVLGGVFVLVRAVAGPGVPDLGTVAGTWWLAPLAALVAAPLACGTAAALGRWPAAAVLAGLAAATWLGEELAGAAGGTSPASAVLGALGPGGPDGATPAVLVAVLLLLPGLLAVAAASLVLTRRTLTPGGPPT</sequence>
<feature type="transmembrane region" description="Helical" evidence="1">
    <location>
        <begin position="142"/>
        <end position="162"/>
    </location>
</feature>